<organism evidence="2 3">
    <name type="scientific">Yoonia maritima</name>
    <dbReference type="NCBI Taxonomy" id="1435347"/>
    <lineage>
        <taxon>Bacteria</taxon>
        <taxon>Pseudomonadati</taxon>
        <taxon>Pseudomonadota</taxon>
        <taxon>Alphaproteobacteria</taxon>
        <taxon>Rhodobacterales</taxon>
        <taxon>Paracoccaceae</taxon>
        <taxon>Yoonia</taxon>
    </lineage>
</organism>
<protein>
    <submittedName>
        <fullName evidence="2">Uncharacterized protein</fullName>
    </submittedName>
</protein>
<sequence length="114" mass="12192">MNAIFARFAGFSLFIVCAGIAVGFAGALHPFADSLSLLRIPLGLISLIALAFPMTRALRCVVAVATAAALLTTVPLLIHSQKAGSFTLYTKTSCIEMISWVCLRMTFVQAVRRS</sequence>
<evidence type="ECO:0000256" key="1">
    <source>
        <dbReference type="SAM" id="Phobius"/>
    </source>
</evidence>
<dbReference type="EMBL" id="PVTP01000001">
    <property type="protein sequence ID" value="PRY80330.1"/>
    <property type="molecule type" value="Genomic_DNA"/>
</dbReference>
<keyword evidence="3" id="KW-1185">Reference proteome</keyword>
<evidence type="ECO:0000313" key="3">
    <source>
        <dbReference type="Proteomes" id="UP000238007"/>
    </source>
</evidence>
<feature type="transmembrane region" description="Helical" evidence="1">
    <location>
        <begin position="60"/>
        <end position="78"/>
    </location>
</feature>
<feature type="transmembrane region" description="Helical" evidence="1">
    <location>
        <begin position="35"/>
        <end position="53"/>
    </location>
</feature>
<name>A0A2T0W4F7_9RHOB</name>
<keyword evidence="1" id="KW-0812">Transmembrane</keyword>
<gene>
    <name evidence="2" type="ORF">CLV80_101181</name>
</gene>
<reference evidence="2 3" key="1">
    <citation type="submission" date="2018-03" db="EMBL/GenBank/DDBJ databases">
        <title>Genomic Encyclopedia of Archaeal and Bacterial Type Strains, Phase II (KMG-II): from individual species to whole genera.</title>
        <authorList>
            <person name="Goeker M."/>
        </authorList>
    </citation>
    <scope>NUCLEOTIDE SEQUENCE [LARGE SCALE GENOMIC DNA]</scope>
    <source>
        <strain evidence="2 3">DSM 101533</strain>
    </source>
</reference>
<keyword evidence="1" id="KW-1133">Transmembrane helix</keyword>
<proteinExistence type="predicted"/>
<accession>A0A2T0W4F7</accession>
<keyword evidence="1" id="KW-0472">Membrane</keyword>
<evidence type="ECO:0000313" key="2">
    <source>
        <dbReference type="EMBL" id="PRY80330.1"/>
    </source>
</evidence>
<dbReference type="Proteomes" id="UP000238007">
    <property type="component" value="Unassembled WGS sequence"/>
</dbReference>
<comment type="caution">
    <text evidence="2">The sequence shown here is derived from an EMBL/GenBank/DDBJ whole genome shotgun (WGS) entry which is preliminary data.</text>
</comment>
<dbReference type="AlphaFoldDB" id="A0A2T0W4F7"/>